<organism evidence="2 3">
    <name type="scientific">Serendipita indica (strain DSM 11827)</name>
    <name type="common">Root endophyte fungus</name>
    <name type="synonym">Piriformospora indica</name>
    <dbReference type="NCBI Taxonomy" id="1109443"/>
    <lineage>
        <taxon>Eukaryota</taxon>
        <taxon>Fungi</taxon>
        <taxon>Dikarya</taxon>
        <taxon>Basidiomycota</taxon>
        <taxon>Agaricomycotina</taxon>
        <taxon>Agaricomycetes</taxon>
        <taxon>Sebacinales</taxon>
        <taxon>Serendipitaceae</taxon>
        <taxon>Serendipita</taxon>
    </lineage>
</organism>
<dbReference type="EMBL" id="CAFZ01000208">
    <property type="protein sequence ID" value="CCA73198.1"/>
    <property type="molecule type" value="Genomic_DNA"/>
</dbReference>
<dbReference type="Proteomes" id="UP000007148">
    <property type="component" value="Unassembled WGS sequence"/>
</dbReference>
<feature type="chain" id="PRO_5003468955" evidence="1">
    <location>
        <begin position="20"/>
        <end position="169"/>
    </location>
</feature>
<accession>G4TPF5</accession>
<dbReference type="AlphaFoldDB" id="G4TPF5"/>
<keyword evidence="3" id="KW-1185">Reference proteome</keyword>
<feature type="signal peptide" evidence="1">
    <location>
        <begin position="1"/>
        <end position="19"/>
    </location>
</feature>
<dbReference type="HOGENOM" id="CLU_1579136_0_0_1"/>
<evidence type="ECO:0000256" key="1">
    <source>
        <dbReference type="SAM" id="SignalP"/>
    </source>
</evidence>
<comment type="caution">
    <text evidence="2">The sequence shown here is derived from an EMBL/GenBank/DDBJ whole genome shotgun (WGS) entry which is preliminary data.</text>
</comment>
<protein>
    <submittedName>
        <fullName evidence="2">Uncharacterized protein</fullName>
    </submittedName>
</protein>
<reference evidence="2 3" key="1">
    <citation type="journal article" date="2011" name="PLoS Pathog.">
        <title>Endophytic Life Strategies Decoded by Genome and Transcriptome Analyses of the Mutualistic Root Symbiont Piriformospora indica.</title>
        <authorList>
            <person name="Zuccaro A."/>
            <person name="Lahrmann U."/>
            <person name="Guldener U."/>
            <person name="Langen G."/>
            <person name="Pfiffi S."/>
            <person name="Biedenkopf D."/>
            <person name="Wong P."/>
            <person name="Samans B."/>
            <person name="Grimm C."/>
            <person name="Basiewicz M."/>
            <person name="Murat C."/>
            <person name="Martin F."/>
            <person name="Kogel K.H."/>
        </authorList>
    </citation>
    <scope>NUCLEOTIDE SEQUENCE [LARGE SCALE GENOMIC DNA]</scope>
    <source>
        <strain evidence="2 3">DSM 11827</strain>
    </source>
</reference>
<name>G4TPF5_SERID</name>
<evidence type="ECO:0000313" key="3">
    <source>
        <dbReference type="Proteomes" id="UP000007148"/>
    </source>
</evidence>
<gene>
    <name evidence="2" type="ORF">PIIN_07152</name>
</gene>
<dbReference type="OrthoDB" id="3194237at2759"/>
<proteinExistence type="predicted"/>
<keyword evidence="1" id="KW-0732">Signal</keyword>
<evidence type="ECO:0000313" key="2">
    <source>
        <dbReference type="EMBL" id="CCA73198.1"/>
    </source>
</evidence>
<sequence length="169" mass="18429">MAEIFGVLCYCCLAVFSLCEPCAPCLEGCCCCGNSSSSIDKMFRIEDSDLKMITPHHLENTVFLMTETNRAALEKRSPMYGFDKDALNSIPPSERIIVSNLPQDPPDVSPAKINDAMYSAVKALFKGITDAEARELLGGDTVNYRGLEVQGITTAEQLRAAKGKLVREA</sequence>
<dbReference type="InParanoid" id="G4TPF5"/>